<dbReference type="EMBL" id="QLTW01000024">
    <property type="protein sequence ID" value="MBT9144812.1"/>
    <property type="molecule type" value="Genomic_DNA"/>
</dbReference>
<evidence type="ECO:0000259" key="3">
    <source>
        <dbReference type="PROSITE" id="PS50977"/>
    </source>
</evidence>
<dbReference type="PRINTS" id="PR00455">
    <property type="entry name" value="HTHTETR"/>
</dbReference>
<dbReference type="Proteomes" id="UP000811545">
    <property type="component" value="Unassembled WGS sequence"/>
</dbReference>
<feature type="domain" description="HTH tetR-type" evidence="3">
    <location>
        <begin position="12"/>
        <end position="72"/>
    </location>
</feature>
<reference evidence="4 5" key="1">
    <citation type="journal article" date="2021" name="bioRxiv">
        <title>Unique metabolic strategies in Hadean analogues reveal hints for primordial physiology.</title>
        <authorList>
            <person name="Nobu M.K."/>
            <person name="Nakai R."/>
            <person name="Tamazawa S."/>
            <person name="Mori H."/>
            <person name="Toyoda A."/>
            <person name="Ijiri A."/>
            <person name="Suzuki S."/>
            <person name="Kurokawa K."/>
            <person name="Kamagata Y."/>
            <person name="Tamaki H."/>
        </authorList>
    </citation>
    <scope>NUCLEOTIDE SEQUENCE [LARGE SCALE GENOMIC DNA]</scope>
    <source>
        <strain evidence="4">BS525</strain>
    </source>
</reference>
<feature type="domain" description="HTH tetR-type" evidence="3">
    <location>
        <begin position="221"/>
        <end position="281"/>
    </location>
</feature>
<feature type="DNA-binding region" description="H-T-H motif" evidence="2">
    <location>
        <begin position="244"/>
        <end position="263"/>
    </location>
</feature>
<evidence type="ECO:0000256" key="2">
    <source>
        <dbReference type="PROSITE-ProRule" id="PRU00335"/>
    </source>
</evidence>
<sequence>MSRIDPKTSKGIKTRDSLVETATHLFYNDGYFQTSTHQIAQEAGMSTPSFYQYFYKKEDILFEIITTFSSKLFGRLKLSLNPEDGLEVNIRKFYTEYLTYLKINRKNYKIFRETEFVGYPYVKQYYSELGEILKSLLGRDIPDWLPVNEIIYNIIGSAYFVALKKIDWEDGGNIFYLSDELTRFTIEGINNRPDYKLKSNIQKTWMFSDLSAVPRKVSKSEETKRGLLRAAEKLIGQNGYDKTHISDITREAGVGQGTFYLYFQSKLDILKALVQDINKGLRFAVYQYIVGLSHRNDIEVGALLAFAEYIKNHRNAYRVVREAEFIDREIGKWYYNRIAKPYAIALKEAMTKGEINSLDPELLGLAIMGIGHVLGLRWVVWSESNNPAIPEESLRNALKIILFGVKGEES</sequence>
<proteinExistence type="predicted"/>
<organism evidence="4 5">
    <name type="scientific">Psychracetigena formicireducens</name>
    <dbReference type="NCBI Taxonomy" id="2986056"/>
    <lineage>
        <taxon>Bacteria</taxon>
        <taxon>Bacillati</taxon>
        <taxon>Candidatus Lithacetigenota</taxon>
        <taxon>Candidatus Psychracetigena</taxon>
    </lineage>
</organism>
<dbReference type="InterPro" id="IPR001647">
    <property type="entry name" value="HTH_TetR"/>
</dbReference>
<feature type="DNA-binding region" description="H-T-H motif" evidence="2">
    <location>
        <begin position="35"/>
        <end position="54"/>
    </location>
</feature>
<dbReference type="InterPro" id="IPR050624">
    <property type="entry name" value="HTH-type_Tx_Regulator"/>
</dbReference>
<dbReference type="Pfam" id="PF00440">
    <property type="entry name" value="TetR_N"/>
    <property type="match status" value="2"/>
</dbReference>
<name>A0A9E2BG00_PSYF1</name>
<dbReference type="InterPro" id="IPR009057">
    <property type="entry name" value="Homeodomain-like_sf"/>
</dbReference>
<protein>
    <submittedName>
        <fullName evidence="4">HTH-type transcriptional regulator YvdT</fullName>
    </submittedName>
</protein>
<dbReference type="PROSITE" id="PS50977">
    <property type="entry name" value="HTH_TETR_2"/>
    <property type="match status" value="2"/>
</dbReference>
<dbReference type="Gene3D" id="1.10.357.10">
    <property type="entry name" value="Tetracycline Repressor, domain 2"/>
    <property type="match status" value="2"/>
</dbReference>
<accession>A0A9E2BG00</accession>
<gene>
    <name evidence="4" type="primary">yvdT</name>
    <name evidence="4" type="ORF">DDT42_00663</name>
</gene>
<evidence type="ECO:0000256" key="1">
    <source>
        <dbReference type="ARBA" id="ARBA00023125"/>
    </source>
</evidence>
<dbReference type="AlphaFoldDB" id="A0A9E2BG00"/>
<dbReference type="SUPFAM" id="SSF46689">
    <property type="entry name" value="Homeodomain-like"/>
    <property type="match status" value="2"/>
</dbReference>
<dbReference type="PANTHER" id="PTHR43479">
    <property type="entry name" value="ACREF/ENVCD OPERON REPRESSOR-RELATED"/>
    <property type="match status" value="1"/>
</dbReference>
<keyword evidence="1 2" id="KW-0238">DNA-binding</keyword>
<dbReference type="GO" id="GO:0003677">
    <property type="term" value="F:DNA binding"/>
    <property type="evidence" value="ECO:0007669"/>
    <property type="project" value="UniProtKB-UniRule"/>
</dbReference>
<comment type="caution">
    <text evidence="4">The sequence shown here is derived from an EMBL/GenBank/DDBJ whole genome shotgun (WGS) entry which is preliminary data.</text>
</comment>
<evidence type="ECO:0000313" key="5">
    <source>
        <dbReference type="Proteomes" id="UP000811545"/>
    </source>
</evidence>
<dbReference type="PANTHER" id="PTHR43479:SF11">
    <property type="entry name" value="ACREF_ENVCD OPERON REPRESSOR-RELATED"/>
    <property type="match status" value="1"/>
</dbReference>
<evidence type="ECO:0000313" key="4">
    <source>
        <dbReference type="EMBL" id="MBT9144812.1"/>
    </source>
</evidence>